<sequence length="183" mass="21088">MSVIFCSEFNSVINNNQACVHSRQSVQTALKTGNDKLSDHRRWNSCCGRIHSYLLRLSSKEEITIPHISHCLDQYVTIFVFRMLGSYNRKKLEKDCKNLRAVQDEKLLGLLQAAKDTKYGKIHGLSKITSREDYVRFHPLTRFDHYKPFVECLLKGEEGVITKDRPIILALTSGPTVRPKYCQ</sequence>
<evidence type="ECO:0000313" key="2">
    <source>
        <dbReference type="Proteomes" id="UP000230750"/>
    </source>
</evidence>
<dbReference type="Pfam" id="PF03321">
    <property type="entry name" value="GH3"/>
    <property type="match status" value="1"/>
</dbReference>
<protein>
    <submittedName>
        <fullName evidence="1">Uncharacterized protein</fullName>
    </submittedName>
</protein>
<reference evidence="1 2" key="1">
    <citation type="journal article" date="2017" name="PLoS Biol.">
        <title>The sea cucumber genome provides insights into morphological evolution and visceral regeneration.</title>
        <authorList>
            <person name="Zhang X."/>
            <person name="Sun L."/>
            <person name="Yuan J."/>
            <person name="Sun Y."/>
            <person name="Gao Y."/>
            <person name="Zhang L."/>
            <person name="Li S."/>
            <person name="Dai H."/>
            <person name="Hamel J.F."/>
            <person name="Liu C."/>
            <person name="Yu Y."/>
            <person name="Liu S."/>
            <person name="Lin W."/>
            <person name="Guo K."/>
            <person name="Jin S."/>
            <person name="Xu P."/>
            <person name="Storey K.B."/>
            <person name="Huan P."/>
            <person name="Zhang T."/>
            <person name="Zhou Y."/>
            <person name="Zhang J."/>
            <person name="Lin C."/>
            <person name="Li X."/>
            <person name="Xing L."/>
            <person name="Huo D."/>
            <person name="Sun M."/>
            <person name="Wang L."/>
            <person name="Mercier A."/>
            <person name="Li F."/>
            <person name="Yang H."/>
            <person name="Xiang J."/>
        </authorList>
    </citation>
    <scope>NUCLEOTIDE SEQUENCE [LARGE SCALE GENOMIC DNA]</scope>
    <source>
        <strain evidence="1">Shaxun</strain>
        <tissue evidence="1">Muscle</tissue>
    </source>
</reference>
<accession>A0A2G8JS23</accession>
<comment type="caution">
    <text evidence="1">The sequence shown here is derived from an EMBL/GenBank/DDBJ whole genome shotgun (WGS) entry which is preliminary data.</text>
</comment>
<keyword evidence="2" id="KW-1185">Reference proteome</keyword>
<name>A0A2G8JS23_STIJA</name>
<gene>
    <name evidence="1" type="ORF">BSL78_24647</name>
</gene>
<dbReference type="AlphaFoldDB" id="A0A2G8JS23"/>
<dbReference type="EMBL" id="MRZV01001350">
    <property type="protein sequence ID" value="PIK38510.1"/>
    <property type="molecule type" value="Genomic_DNA"/>
</dbReference>
<dbReference type="OrthoDB" id="10004661at2759"/>
<dbReference type="Proteomes" id="UP000230750">
    <property type="component" value="Unassembled WGS sequence"/>
</dbReference>
<organism evidence="1 2">
    <name type="scientific">Stichopus japonicus</name>
    <name type="common">Sea cucumber</name>
    <dbReference type="NCBI Taxonomy" id="307972"/>
    <lineage>
        <taxon>Eukaryota</taxon>
        <taxon>Metazoa</taxon>
        <taxon>Echinodermata</taxon>
        <taxon>Eleutherozoa</taxon>
        <taxon>Echinozoa</taxon>
        <taxon>Holothuroidea</taxon>
        <taxon>Aspidochirotacea</taxon>
        <taxon>Aspidochirotida</taxon>
        <taxon>Stichopodidae</taxon>
        <taxon>Apostichopus</taxon>
    </lineage>
</organism>
<evidence type="ECO:0000313" key="1">
    <source>
        <dbReference type="EMBL" id="PIK38510.1"/>
    </source>
</evidence>
<proteinExistence type="predicted"/>